<protein>
    <submittedName>
        <fullName evidence="2">Uncharacterized protein</fullName>
    </submittedName>
</protein>
<keyword evidence="1" id="KW-0812">Transmembrane</keyword>
<dbReference type="AlphaFoldDB" id="A0A1D7QZL2"/>
<evidence type="ECO:0000256" key="1">
    <source>
        <dbReference type="SAM" id="Phobius"/>
    </source>
</evidence>
<sequence>MGSASGLDNGDFPILGVTLTLGNFFLFGLLLVWVAGVFIVLLIYG</sequence>
<dbReference type="KEGG" id="bbev:BBEV_3132"/>
<reference evidence="2 3" key="1">
    <citation type="submission" date="2015-08" db="EMBL/GenBank/DDBJ databases">
        <title>The complete genome sequence of Bacillus beveridgei MLTeJB.</title>
        <authorList>
            <person name="Hanson T.E."/>
            <person name="Mesa C."/>
            <person name="Basesman S.M."/>
            <person name="Oremland R.S."/>
        </authorList>
    </citation>
    <scope>NUCLEOTIDE SEQUENCE [LARGE SCALE GENOMIC DNA]</scope>
    <source>
        <strain evidence="2 3">MLTeJB</strain>
    </source>
</reference>
<gene>
    <name evidence="2" type="ORF">BBEV_3132</name>
</gene>
<keyword evidence="3" id="KW-1185">Reference proteome</keyword>
<keyword evidence="1" id="KW-1133">Transmembrane helix</keyword>
<evidence type="ECO:0000313" key="3">
    <source>
        <dbReference type="Proteomes" id="UP000094463"/>
    </source>
</evidence>
<keyword evidence="1" id="KW-0472">Membrane</keyword>
<organism evidence="2 3">
    <name type="scientific">Salisediminibacterium beveridgei</name>
    <dbReference type="NCBI Taxonomy" id="632773"/>
    <lineage>
        <taxon>Bacteria</taxon>
        <taxon>Bacillati</taxon>
        <taxon>Bacillota</taxon>
        <taxon>Bacilli</taxon>
        <taxon>Bacillales</taxon>
        <taxon>Bacillaceae</taxon>
        <taxon>Salisediminibacterium</taxon>
    </lineage>
</organism>
<name>A0A1D7QZL2_9BACI</name>
<feature type="transmembrane region" description="Helical" evidence="1">
    <location>
        <begin position="24"/>
        <end position="44"/>
    </location>
</feature>
<proteinExistence type="predicted"/>
<evidence type="ECO:0000313" key="2">
    <source>
        <dbReference type="EMBL" id="AOM84449.1"/>
    </source>
</evidence>
<dbReference type="Proteomes" id="UP000094463">
    <property type="component" value="Chromosome"/>
</dbReference>
<dbReference type="EMBL" id="CP012502">
    <property type="protein sequence ID" value="AOM84449.1"/>
    <property type="molecule type" value="Genomic_DNA"/>
</dbReference>
<accession>A0A1D7QZL2</accession>
<dbReference type="STRING" id="632773.BBEV_3132"/>